<dbReference type="PANTHER" id="PTHR34584:SF1">
    <property type="entry name" value="NA(+)_H(+) ANTIPORTER SUBUNIT E1"/>
    <property type="match status" value="1"/>
</dbReference>
<evidence type="ECO:0000256" key="4">
    <source>
        <dbReference type="ARBA" id="ARBA00022692"/>
    </source>
</evidence>
<protein>
    <recommendedName>
        <fullName evidence="10">Cation:proton antiporter</fullName>
    </recommendedName>
</protein>
<comment type="subcellular location">
    <subcellularLocation>
        <location evidence="1">Cell membrane</location>
        <topology evidence="1">Multi-pass membrane protein</topology>
    </subcellularLocation>
</comment>
<proteinExistence type="inferred from homology"/>
<dbReference type="PANTHER" id="PTHR34584">
    <property type="entry name" value="NA(+)/H(+) ANTIPORTER SUBUNIT E1"/>
    <property type="match status" value="1"/>
</dbReference>
<dbReference type="GO" id="GO:0008324">
    <property type="term" value="F:monoatomic cation transmembrane transporter activity"/>
    <property type="evidence" value="ECO:0007669"/>
    <property type="project" value="InterPro"/>
</dbReference>
<feature type="transmembrane region" description="Helical" evidence="7">
    <location>
        <begin position="59"/>
        <end position="74"/>
    </location>
</feature>
<comment type="similarity">
    <text evidence="2">Belongs to the CPA3 antiporters (TC 2.A.63) subunit E family.</text>
</comment>
<gene>
    <name evidence="8" type="ORF">A2Y85_03385</name>
</gene>
<evidence type="ECO:0000256" key="6">
    <source>
        <dbReference type="ARBA" id="ARBA00023136"/>
    </source>
</evidence>
<evidence type="ECO:0000256" key="2">
    <source>
        <dbReference type="ARBA" id="ARBA00006228"/>
    </source>
</evidence>
<keyword evidence="4 7" id="KW-0812">Transmembrane</keyword>
<evidence type="ECO:0000313" key="9">
    <source>
        <dbReference type="Proteomes" id="UP000177025"/>
    </source>
</evidence>
<dbReference type="PIRSF" id="PIRSF019239">
    <property type="entry name" value="MrpE"/>
    <property type="match status" value="1"/>
</dbReference>
<dbReference type="Pfam" id="PF01899">
    <property type="entry name" value="MNHE"/>
    <property type="match status" value="1"/>
</dbReference>
<evidence type="ECO:0000256" key="7">
    <source>
        <dbReference type="SAM" id="Phobius"/>
    </source>
</evidence>
<dbReference type="AlphaFoldDB" id="A0A1F4U4I7"/>
<comment type="caution">
    <text evidence="8">The sequence shown here is derived from an EMBL/GenBank/DDBJ whole genome shotgun (WGS) entry which is preliminary data.</text>
</comment>
<keyword evidence="5 7" id="KW-1133">Transmembrane helix</keyword>
<dbReference type="GO" id="GO:0005886">
    <property type="term" value="C:plasma membrane"/>
    <property type="evidence" value="ECO:0007669"/>
    <property type="project" value="UniProtKB-SubCell"/>
</dbReference>
<feature type="transmembrane region" description="Helical" evidence="7">
    <location>
        <begin position="29"/>
        <end position="47"/>
    </location>
</feature>
<feature type="transmembrane region" description="Helical" evidence="7">
    <location>
        <begin position="5"/>
        <end position="23"/>
    </location>
</feature>
<keyword evidence="3" id="KW-1003">Cell membrane</keyword>
<accession>A0A1F4U4I7</accession>
<dbReference type="InterPro" id="IPR002758">
    <property type="entry name" value="Cation_antiport_E"/>
</dbReference>
<dbReference type="Proteomes" id="UP000177025">
    <property type="component" value="Unassembled WGS sequence"/>
</dbReference>
<dbReference type="EMBL" id="MEUM01000142">
    <property type="protein sequence ID" value="OGC39213.1"/>
    <property type="molecule type" value="Genomic_DNA"/>
</dbReference>
<evidence type="ECO:0000256" key="3">
    <source>
        <dbReference type="ARBA" id="ARBA00022475"/>
    </source>
</evidence>
<evidence type="ECO:0000313" key="8">
    <source>
        <dbReference type="EMBL" id="OGC39213.1"/>
    </source>
</evidence>
<name>A0A1F4U4I7_UNCW3</name>
<organism evidence="8 9">
    <name type="scientific">candidate division WOR-3 bacterium RBG_13_43_14</name>
    <dbReference type="NCBI Taxonomy" id="1802590"/>
    <lineage>
        <taxon>Bacteria</taxon>
        <taxon>Bacteria division WOR-3</taxon>
    </lineage>
</organism>
<evidence type="ECO:0008006" key="10">
    <source>
        <dbReference type="Google" id="ProtNLM"/>
    </source>
</evidence>
<evidence type="ECO:0000256" key="1">
    <source>
        <dbReference type="ARBA" id="ARBA00004651"/>
    </source>
</evidence>
<reference evidence="8 9" key="1">
    <citation type="journal article" date="2016" name="Nat. Commun.">
        <title>Thousands of microbial genomes shed light on interconnected biogeochemical processes in an aquifer system.</title>
        <authorList>
            <person name="Anantharaman K."/>
            <person name="Brown C.T."/>
            <person name="Hug L.A."/>
            <person name="Sharon I."/>
            <person name="Castelle C.J."/>
            <person name="Probst A.J."/>
            <person name="Thomas B.C."/>
            <person name="Singh A."/>
            <person name="Wilkins M.J."/>
            <person name="Karaoz U."/>
            <person name="Brodie E.L."/>
            <person name="Williams K.H."/>
            <person name="Hubbard S.S."/>
            <person name="Banfield J.F."/>
        </authorList>
    </citation>
    <scope>NUCLEOTIDE SEQUENCE [LARGE SCALE GENOMIC DNA]</scope>
</reference>
<evidence type="ECO:0000256" key="5">
    <source>
        <dbReference type="ARBA" id="ARBA00022989"/>
    </source>
</evidence>
<keyword evidence="6 7" id="KW-0472">Membrane</keyword>
<sequence length="163" mass="18839">MKMRYLIFFSIGAGLWLLLTLTLRIDTLIAGAVVVILASIIFGGYFTGRPVKFLQPHRIIWFIIYIPFFIWYMLKANIDVAYRVLHPGRPIKPGIVKIRTTLKTDIAKVFLANSITLTPGTMTCDIDGEFLYIHWIWVQSEDITEASKIIAQPFEIFLRRIFE</sequence>